<feature type="domain" description="GRIP" evidence="3">
    <location>
        <begin position="450"/>
        <end position="499"/>
    </location>
</feature>
<evidence type="ECO:0000313" key="5">
    <source>
        <dbReference type="Proteomes" id="UP001470230"/>
    </source>
</evidence>
<name>A0ABR2JUS6_9EUKA</name>
<evidence type="ECO:0000256" key="2">
    <source>
        <dbReference type="SAM" id="MobiDB-lite"/>
    </source>
</evidence>
<feature type="coiled-coil region" evidence="1">
    <location>
        <begin position="345"/>
        <end position="430"/>
    </location>
</feature>
<evidence type="ECO:0000256" key="1">
    <source>
        <dbReference type="SAM" id="Coils"/>
    </source>
</evidence>
<feature type="region of interest" description="Disordered" evidence="2">
    <location>
        <begin position="266"/>
        <end position="285"/>
    </location>
</feature>
<dbReference type="InterPro" id="IPR000237">
    <property type="entry name" value="GRIP_dom"/>
</dbReference>
<accession>A0ABR2JUS6</accession>
<reference evidence="4 5" key="1">
    <citation type="submission" date="2024-04" db="EMBL/GenBank/DDBJ databases">
        <title>Tritrichomonas musculus Genome.</title>
        <authorList>
            <person name="Alves-Ferreira E."/>
            <person name="Grigg M."/>
            <person name="Lorenzi H."/>
            <person name="Galac M."/>
        </authorList>
    </citation>
    <scope>NUCLEOTIDE SEQUENCE [LARGE SCALE GENOMIC DNA]</scope>
    <source>
        <strain evidence="4 5">EAF2021</strain>
    </source>
</reference>
<protein>
    <recommendedName>
        <fullName evidence="3">GRIP domain-containing protein</fullName>
    </recommendedName>
</protein>
<organism evidence="4 5">
    <name type="scientific">Tritrichomonas musculus</name>
    <dbReference type="NCBI Taxonomy" id="1915356"/>
    <lineage>
        <taxon>Eukaryota</taxon>
        <taxon>Metamonada</taxon>
        <taxon>Parabasalia</taxon>
        <taxon>Tritrichomonadida</taxon>
        <taxon>Tritrichomonadidae</taxon>
        <taxon>Tritrichomonas</taxon>
    </lineage>
</organism>
<proteinExistence type="predicted"/>
<gene>
    <name evidence="4" type="ORF">M9Y10_044869</name>
</gene>
<sequence>MNDSTSKESKANSIKEKFFAQKRAIEQLKARVTELEALLAGPPVAEVSIQSNFLLDQNILKLHFPVANKNAAENENIETQKNKNSIYDELIPSFSIEPEAQLKRDKIKELQILTTSLQEQLNNTVNMTEETGIKMKNENENYQKKISQLEGSNSGLQKEIDRLTASQIDYQSEIRKLKADISEKQNNIERLQKSHQQLTKNSTDIFALNKEKEELQQLLSQITTQKNKIEEQYNLAIQKNGQIETEKVQLELKLRKEIAEIRNQLQSSVEKEKAANQKNASNDQATKKAFQKIADCEATINSLQESNTKLTKENVKIMTELNQATVKIRELSLHNDNQSTLINQINSLRKENTSLRDVKIKLEQRCSDAEKRAEILSSDLQRMTESITSSLNGESVDDITFRMKAMQNELRSSKNEIADLKQKLQLSQSSTLKSEVNDLTKKNDEMSQSVSYYESKIDYVKQVVKQLLTAPFSQRQSIIELLVQILNYNAEDKDAIMKASAASSGKSLSSRFLYAFEPWV</sequence>
<keyword evidence="5" id="KW-1185">Reference proteome</keyword>
<evidence type="ECO:0000259" key="3">
    <source>
        <dbReference type="PROSITE" id="PS50913"/>
    </source>
</evidence>
<comment type="caution">
    <text evidence="4">The sequence shown here is derived from an EMBL/GenBank/DDBJ whole genome shotgun (WGS) entry which is preliminary data.</text>
</comment>
<dbReference type="EMBL" id="JAPFFF010000009">
    <property type="protein sequence ID" value="KAK8882228.1"/>
    <property type="molecule type" value="Genomic_DNA"/>
</dbReference>
<dbReference type="Proteomes" id="UP001470230">
    <property type="component" value="Unassembled WGS sequence"/>
</dbReference>
<keyword evidence="1" id="KW-0175">Coiled coil</keyword>
<evidence type="ECO:0000313" key="4">
    <source>
        <dbReference type="EMBL" id="KAK8882228.1"/>
    </source>
</evidence>
<dbReference type="PROSITE" id="PS50913">
    <property type="entry name" value="GRIP"/>
    <property type="match status" value="1"/>
</dbReference>